<keyword evidence="2" id="KW-1185">Reference proteome</keyword>
<dbReference type="Proteomes" id="UP000807353">
    <property type="component" value="Unassembled WGS sequence"/>
</dbReference>
<dbReference type="EMBL" id="MU150261">
    <property type="protein sequence ID" value="KAF9463527.1"/>
    <property type="molecule type" value="Genomic_DNA"/>
</dbReference>
<reference evidence="1" key="1">
    <citation type="submission" date="2020-11" db="EMBL/GenBank/DDBJ databases">
        <authorList>
            <consortium name="DOE Joint Genome Institute"/>
            <person name="Ahrendt S."/>
            <person name="Riley R."/>
            <person name="Andreopoulos W."/>
            <person name="Labutti K."/>
            <person name="Pangilinan J."/>
            <person name="Ruiz-Duenas F.J."/>
            <person name="Barrasa J.M."/>
            <person name="Sanchez-Garcia M."/>
            <person name="Camarero S."/>
            <person name="Miyauchi S."/>
            <person name="Serrano A."/>
            <person name="Linde D."/>
            <person name="Babiker R."/>
            <person name="Drula E."/>
            <person name="Ayuso-Fernandez I."/>
            <person name="Pacheco R."/>
            <person name="Padilla G."/>
            <person name="Ferreira P."/>
            <person name="Barriuso J."/>
            <person name="Kellner H."/>
            <person name="Castanera R."/>
            <person name="Alfaro M."/>
            <person name="Ramirez L."/>
            <person name="Pisabarro A.G."/>
            <person name="Kuo A."/>
            <person name="Tritt A."/>
            <person name="Lipzen A."/>
            <person name="He G."/>
            <person name="Yan M."/>
            <person name="Ng V."/>
            <person name="Cullen D."/>
            <person name="Martin F."/>
            <person name="Rosso M.-N."/>
            <person name="Henrissat B."/>
            <person name="Hibbett D."/>
            <person name="Martinez A.T."/>
            <person name="Grigoriev I.V."/>
        </authorList>
    </citation>
    <scope>NUCLEOTIDE SEQUENCE</scope>
    <source>
        <strain evidence="1">CBS 247.69</strain>
    </source>
</reference>
<dbReference type="AlphaFoldDB" id="A0A9P5Y7E9"/>
<accession>A0A9P5Y7E9</accession>
<protein>
    <submittedName>
        <fullName evidence="1">Uncharacterized protein</fullName>
    </submittedName>
</protein>
<organism evidence="1 2">
    <name type="scientific">Collybia nuda</name>
    <dbReference type="NCBI Taxonomy" id="64659"/>
    <lineage>
        <taxon>Eukaryota</taxon>
        <taxon>Fungi</taxon>
        <taxon>Dikarya</taxon>
        <taxon>Basidiomycota</taxon>
        <taxon>Agaricomycotina</taxon>
        <taxon>Agaricomycetes</taxon>
        <taxon>Agaricomycetidae</taxon>
        <taxon>Agaricales</taxon>
        <taxon>Tricholomatineae</taxon>
        <taxon>Clitocybaceae</taxon>
        <taxon>Collybia</taxon>
    </lineage>
</organism>
<proteinExistence type="predicted"/>
<evidence type="ECO:0000313" key="2">
    <source>
        <dbReference type="Proteomes" id="UP000807353"/>
    </source>
</evidence>
<gene>
    <name evidence="1" type="ORF">BDZ94DRAFT_1258462</name>
</gene>
<sequence>MGSFRTGSIFSSSILSATSTTLIFTQLYTLISTFIDHFYFSVMPAIRKPLRDRCNVQLKVVTATPTGKPLESPSYNGAPTRIRRPRKSVPDVRVPYPNPVRIHAPAEPRLYPVNPRTAQGLRSLHKLVPYLYIAFHDGNRLPQSLVADDGTAFTHIIKITHETEQRVAGTVEVKSDPKRGLHSLVLVVPEVAPHRRGRRRVKNCCERNTSVLTETQILAARDFISLALPYYLEAHPRDDIPLASADVARLLITAPVGDGAASDVLSVAVCYLAFASEESAETVLDYVNNEEDVSTTWKDVIAEGEGGVDLLNKVAASGE</sequence>
<evidence type="ECO:0000313" key="1">
    <source>
        <dbReference type="EMBL" id="KAF9463527.1"/>
    </source>
</evidence>
<name>A0A9P5Y7E9_9AGAR</name>
<comment type="caution">
    <text evidence="1">The sequence shown here is derived from an EMBL/GenBank/DDBJ whole genome shotgun (WGS) entry which is preliminary data.</text>
</comment>
<dbReference type="OrthoDB" id="2913041at2759"/>